<protein>
    <recommendedName>
        <fullName evidence="2">DUF7903 domain-containing protein</fullName>
    </recommendedName>
</protein>
<accession>A0A328DDV6</accession>
<dbReference type="EMBL" id="NQVE01000152">
    <property type="protein sequence ID" value="RAL43686.1"/>
    <property type="molecule type" value="Genomic_DNA"/>
</dbReference>
<dbReference type="InterPro" id="IPR057225">
    <property type="entry name" value="DUF7903"/>
</dbReference>
<evidence type="ECO:0000256" key="1">
    <source>
        <dbReference type="SAM" id="MobiDB-lite"/>
    </source>
</evidence>
<feature type="domain" description="DUF7903" evidence="2">
    <location>
        <begin position="43"/>
        <end position="101"/>
    </location>
</feature>
<comment type="caution">
    <text evidence="3">The sequence shown here is derived from an EMBL/GenBank/DDBJ whole genome shotgun (WGS) entry which is preliminary data.</text>
</comment>
<feature type="compositionally biased region" description="Basic residues" evidence="1">
    <location>
        <begin position="1"/>
        <end position="11"/>
    </location>
</feature>
<feature type="compositionally biased region" description="Low complexity" evidence="1">
    <location>
        <begin position="26"/>
        <end position="39"/>
    </location>
</feature>
<organism evidence="3 4">
    <name type="scientific">Cuscuta australis</name>
    <dbReference type="NCBI Taxonomy" id="267555"/>
    <lineage>
        <taxon>Eukaryota</taxon>
        <taxon>Viridiplantae</taxon>
        <taxon>Streptophyta</taxon>
        <taxon>Embryophyta</taxon>
        <taxon>Tracheophyta</taxon>
        <taxon>Spermatophyta</taxon>
        <taxon>Magnoliopsida</taxon>
        <taxon>eudicotyledons</taxon>
        <taxon>Gunneridae</taxon>
        <taxon>Pentapetalae</taxon>
        <taxon>asterids</taxon>
        <taxon>lamiids</taxon>
        <taxon>Solanales</taxon>
        <taxon>Convolvulaceae</taxon>
        <taxon>Cuscuteae</taxon>
        <taxon>Cuscuta</taxon>
        <taxon>Cuscuta subgen. Grammica</taxon>
        <taxon>Cuscuta sect. Cleistogrammica</taxon>
    </lineage>
</organism>
<gene>
    <name evidence="3" type="ORF">DM860_014187</name>
</gene>
<dbReference type="PANTHER" id="PTHR35481:SF1">
    <property type="entry name" value="DNA-DIRECTED RNA POLYMERASE SUBUNIT ALPHA"/>
    <property type="match status" value="1"/>
</dbReference>
<dbReference type="Proteomes" id="UP000249390">
    <property type="component" value="Unassembled WGS sequence"/>
</dbReference>
<proteinExistence type="predicted"/>
<dbReference type="AlphaFoldDB" id="A0A328DDV6"/>
<sequence length="133" mass="14671">MAYIPPHKRHSSCTPAPESHLLPRFRTNSSGRNSSGRSTQKVKGSKIVYADTAISMWFAIGLLNTVNEAESSSKFSTLIGFEPVFSDSLARKSGETPFALVVRGIVLYHACSLFEPRIETEVYCTRNCVSRIA</sequence>
<reference evidence="3 4" key="1">
    <citation type="submission" date="2018-06" db="EMBL/GenBank/DDBJ databases">
        <title>The Genome of Cuscuta australis (Dodder) Provides Insight into the Evolution of Plant Parasitism.</title>
        <authorList>
            <person name="Liu H."/>
        </authorList>
    </citation>
    <scope>NUCLEOTIDE SEQUENCE [LARGE SCALE GENOMIC DNA]</scope>
    <source>
        <strain evidence="4">cv. Yunnan</strain>
        <tissue evidence="3">Vines</tissue>
    </source>
</reference>
<evidence type="ECO:0000259" key="2">
    <source>
        <dbReference type="Pfam" id="PF25475"/>
    </source>
</evidence>
<name>A0A328DDV6_9ASTE</name>
<keyword evidence="4" id="KW-1185">Reference proteome</keyword>
<feature type="region of interest" description="Disordered" evidence="1">
    <location>
        <begin position="1"/>
        <end position="43"/>
    </location>
</feature>
<evidence type="ECO:0000313" key="4">
    <source>
        <dbReference type="Proteomes" id="UP000249390"/>
    </source>
</evidence>
<evidence type="ECO:0000313" key="3">
    <source>
        <dbReference type="EMBL" id="RAL43686.1"/>
    </source>
</evidence>
<dbReference type="Pfam" id="PF25475">
    <property type="entry name" value="DUF7903"/>
    <property type="match status" value="1"/>
</dbReference>
<dbReference type="PANTHER" id="PTHR35481">
    <property type="entry name" value="DNA-DIRECTED RNA POLYMERASE SUBUNIT ALPHA"/>
    <property type="match status" value="1"/>
</dbReference>